<comment type="caution">
    <text evidence="9">The sequence shown here is derived from an EMBL/GenBank/DDBJ whole genome shotgun (WGS) entry which is preliminary data.</text>
</comment>
<dbReference type="AlphaFoldDB" id="X1BZE0"/>
<keyword evidence="3" id="KW-1003">Cell membrane</keyword>
<evidence type="ECO:0000256" key="7">
    <source>
        <dbReference type="SAM" id="Phobius"/>
    </source>
</evidence>
<dbReference type="GO" id="GO:0055085">
    <property type="term" value="P:transmembrane transport"/>
    <property type="evidence" value="ECO:0007669"/>
    <property type="project" value="InterPro"/>
</dbReference>
<dbReference type="InterPro" id="IPR000515">
    <property type="entry name" value="MetI-like"/>
</dbReference>
<dbReference type="EMBL" id="BART01013266">
    <property type="protein sequence ID" value="GAG89573.1"/>
    <property type="molecule type" value="Genomic_DNA"/>
</dbReference>
<evidence type="ECO:0000256" key="5">
    <source>
        <dbReference type="ARBA" id="ARBA00022989"/>
    </source>
</evidence>
<evidence type="ECO:0000256" key="1">
    <source>
        <dbReference type="ARBA" id="ARBA00004651"/>
    </source>
</evidence>
<accession>X1BZE0</accession>
<proteinExistence type="predicted"/>
<protein>
    <recommendedName>
        <fullName evidence="8">ABC transmembrane type-1 domain-containing protein</fullName>
    </recommendedName>
</protein>
<evidence type="ECO:0000256" key="2">
    <source>
        <dbReference type="ARBA" id="ARBA00022448"/>
    </source>
</evidence>
<dbReference type="InterPro" id="IPR035906">
    <property type="entry name" value="MetI-like_sf"/>
</dbReference>
<dbReference type="GO" id="GO:0005886">
    <property type="term" value="C:plasma membrane"/>
    <property type="evidence" value="ECO:0007669"/>
    <property type="project" value="UniProtKB-SubCell"/>
</dbReference>
<dbReference type="SUPFAM" id="SSF161098">
    <property type="entry name" value="MetI-like"/>
    <property type="match status" value="1"/>
</dbReference>
<evidence type="ECO:0000313" key="9">
    <source>
        <dbReference type="EMBL" id="GAG89573.1"/>
    </source>
</evidence>
<dbReference type="PANTHER" id="PTHR43163">
    <property type="entry name" value="DIPEPTIDE TRANSPORT SYSTEM PERMEASE PROTEIN DPPB-RELATED"/>
    <property type="match status" value="1"/>
</dbReference>
<dbReference type="Gene3D" id="1.10.3720.10">
    <property type="entry name" value="MetI-like"/>
    <property type="match status" value="1"/>
</dbReference>
<comment type="subcellular location">
    <subcellularLocation>
        <location evidence="1">Cell membrane</location>
        <topology evidence="1">Multi-pass membrane protein</topology>
    </subcellularLocation>
</comment>
<feature type="domain" description="ABC transmembrane type-1" evidence="8">
    <location>
        <begin position="9"/>
        <end position="161"/>
    </location>
</feature>
<keyword evidence="4 7" id="KW-0812">Transmembrane</keyword>
<dbReference type="Pfam" id="PF00528">
    <property type="entry name" value="BPD_transp_1"/>
    <property type="match status" value="1"/>
</dbReference>
<sequence length="161" mass="18531">MLGMILPRMPVTIQLSLMSIIIAYMVAIPIGVYSAVRQDTALDYMGRSFAIVWLAVPNFWLATMVMVFPAIWWAWSPPIKYIPFLEDPIANFGMFIIPAYIMGLSSSGGMMRDIRTWMLEVLRQDYIRTAWAKGLRERTVLIRHAFRNTLIPIVTRIGYQL</sequence>
<dbReference type="CDD" id="cd06261">
    <property type="entry name" value="TM_PBP2"/>
    <property type="match status" value="1"/>
</dbReference>
<gene>
    <name evidence="9" type="ORF">S01H4_27230</name>
</gene>
<keyword evidence="5 7" id="KW-1133">Transmembrane helix</keyword>
<name>X1BZE0_9ZZZZ</name>
<dbReference type="PANTHER" id="PTHR43163:SF6">
    <property type="entry name" value="DIPEPTIDE TRANSPORT SYSTEM PERMEASE PROTEIN DPPB-RELATED"/>
    <property type="match status" value="1"/>
</dbReference>
<evidence type="ECO:0000256" key="3">
    <source>
        <dbReference type="ARBA" id="ARBA00022475"/>
    </source>
</evidence>
<evidence type="ECO:0000259" key="8">
    <source>
        <dbReference type="PROSITE" id="PS50928"/>
    </source>
</evidence>
<organism evidence="9">
    <name type="scientific">marine sediment metagenome</name>
    <dbReference type="NCBI Taxonomy" id="412755"/>
    <lineage>
        <taxon>unclassified sequences</taxon>
        <taxon>metagenomes</taxon>
        <taxon>ecological metagenomes</taxon>
    </lineage>
</organism>
<feature type="transmembrane region" description="Helical" evidence="7">
    <location>
        <begin position="92"/>
        <end position="111"/>
    </location>
</feature>
<feature type="non-terminal residue" evidence="9">
    <location>
        <position position="161"/>
    </location>
</feature>
<feature type="transmembrane region" description="Helical" evidence="7">
    <location>
        <begin position="48"/>
        <end position="72"/>
    </location>
</feature>
<evidence type="ECO:0000256" key="4">
    <source>
        <dbReference type="ARBA" id="ARBA00022692"/>
    </source>
</evidence>
<dbReference type="PROSITE" id="PS50928">
    <property type="entry name" value="ABC_TM1"/>
    <property type="match status" value="1"/>
</dbReference>
<reference evidence="9" key="1">
    <citation type="journal article" date="2014" name="Front. Microbiol.">
        <title>High frequency of phylogenetically diverse reductive dehalogenase-homologous genes in deep subseafloor sedimentary metagenomes.</title>
        <authorList>
            <person name="Kawai M."/>
            <person name="Futagami T."/>
            <person name="Toyoda A."/>
            <person name="Takaki Y."/>
            <person name="Nishi S."/>
            <person name="Hori S."/>
            <person name="Arai W."/>
            <person name="Tsubouchi T."/>
            <person name="Morono Y."/>
            <person name="Uchiyama I."/>
            <person name="Ito T."/>
            <person name="Fujiyama A."/>
            <person name="Inagaki F."/>
            <person name="Takami H."/>
        </authorList>
    </citation>
    <scope>NUCLEOTIDE SEQUENCE</scope>
    <source>
        <strain evidence="9">Expedition CK06-06</strain>
    </source>
</reference>
<feature type="transmembrane region" description="Helical" evidence="7">
    <location>
        <begin position="12"/>
        <end position="36"/>
    </location>
</feature>
<keyword evidence="6 7" id="KW-0472">Membrane</keyword>
<keyword evidence="2" id="KW-0813">Transport</keyword>
<evidence type="ECO:0000256" key="6">
    <source>
        <dbReference type="ARBA" id="ARBA00023136"/>
    </source>
</evidence>